<dbReference type="EMBL" id="WWCU01000009">
    <property type="protein sequence ID" value="MYN07727.1"/>
    <property type="molecule type" value="Genomic_DNA"/>
</dbReference>
<dbReference type="Pfam" id="PF11390">
    <property type="entry name" value="FdsD"/>
    <property type="match status" value="1"/>
</dbReference>
<reference evidence="1 2" key="1">
    <citation type="submission" date="2019-12" db="EMBL/GenBank/DDBJ databases">
        <title>Novel species isolated from a subtropical stream in China.</title>
        <authorList>
            <person name="Lu H."/>
        </authorList>
    </citation>
    <scope>NUCLEOTIDE SEQUENCE [LARGE SCALE GENOMIC DNA]</scope>
    <source>
        <strain evidence="1 2">FT127W</strain>
    </source>
</reference>
<dbReference type="InterPro" id="IPR021074">
    <property type="entry name" value="Formate_DH_dsu"/>
</dbReference>
<dbReference type="Proteomes" id="UP000450676">
    <property type="component" value="Unassembled WGS sequence"/>
</dbReference>
<organism evidence="1 2">
    <name type="scientific">Pseudoduganella aquatica</name>
    <dbReference type="NCBI Taxonomy" id="2660641"/>
    <lineage>
        <taxon>Bacteria</taxon>
        <taxon>Pseudomonadati</taxon>
        <taxon>Pseudomonadota</taxon>
        <taxon>Betaproteobacteria</taxon>
        <taxon>Burkholderiales</taxon>
        <taxon>Oxalobacteraceae</taxon>
        <taxon>Telluria group</taxon>
        <taxon>Pseudoduganella</taxon>
    </lineage>
</organism>
<sequence length="86" mass="9420">MNIHHLVIMANQIGTFFASYPDQEEANSEIANHLQRYWAPPMRRQLLAHVAEHGGEGLAPLVLASIQANLVRLSPAAQALSKPVPT</sequence>
<proteinExistence type="predicted"/>
<dbReference type="AlphaFoldDB" id="A0A7X4HCD4"/>
<accession>A0A7X4HCD4</accession>
<protein>
    <submittedName>
        <fullName evidence="1">Formate dehydrogenase</fullName>
    </submittedName>
</protein>
<name>A0A7X4HCD4_9BURK</name>
<comment type="caution">
    <text evidence="1">The sequence shown here is derived from an EMBL/GenBank/DDBJ whole genome shotgun (WGS) entry which is preliminary data.</text>
</comment>
<keyword evidence="2" id="KW-1185">Reference proteome</keyword>
<evidence type="ECO:0000313" key="2">
    <source>
        <dbReference type="Proteomes" id="UP000450676"/>
    </source>
</evidence>
<evidence type="ECO:0000313" key="1">
    <source>
        <dbReference type="EMBL" id="MYN07727.1"/>
    </source>
</evidence>
<gene>
    <name evidence="1" type="ORF">GTP77_10280</name>
</gene>